<feature type="transmembrane region" description="Helical" evidence="1">
    <location>
        <begin position="33"/>
        <end position="53"/>
    </location>
</feature>
<sequence>MKGLSWLGYSPIAFLLICFTSLFFFISKKKREAYLILSTILTGGISWILKMLIDRPRPGTDFVRIVQETHFQSFPSGHVLFYTVYFGLLSVIIGYDKTLDQTKKTVFISLMVLMLILGAMSRIYLGAHWFTDVMGGFIVGLQFIIVAASLYLKKNVKTETASY</sequence>
<dbReference type="Proteomes" id="UP001073122">
    <property type="component" value="Unassembled WGS sequence"/>
</dbReference>
<dbReference type="RefSeq" id="WP_267265181.1">
    <property type="nucleotide sequence ID" value="NZ_JAOVZW010000008.1"/>
</dbReference>
<dbReference type="SMART" id="SM00014">
    <property type="entry name" value="acidPPc"/>
    <property type="match status" value="1"/>
</dbReference>
<feature type="transmembrane region" description="Helical" evidence="1">
    <location>
        <begin position="133"/>
        <end position="152"/>
    </location>
</feature>
<evidence type="ECO:0000313" key="4">
    <source>
        <dbReference type="Proteomes" id="UP001073122"/>
    </source>
</evidence>
<protein>
    <submittedName>
        <fullName evidence="3">Phosphatase PAP2 family protein</fullName>
    </submittedName>
</protein>
<accession>A0ABT3XQF8</accession>
<dbReference type="InterPro" id="IPR000326">
    <property type="entry name" value="PAP2/HPO"/>
</dbReference>
<proteinExistence type="predicted"/>
<feature type="transmembrane region" description="Helical" evidence="1">
    <location>
        <begin position="6"/>
        <end position="26"/>
    </location>
</feature>
<gene>
    <name evidence="3" type="ORF">OF897_08055</name>
</gene>
<dbReference type="Gene3D" id="1.20.144.10">
    <property type="entry name" value="Phosphatidic acid phosphatase type 2/haloperoxidase"/>
    <property type="match status" value="2"/>
</dbReference>
<name>A0ABT3XQF8_9FLAO</name>
<dbReference type="PANTHER" id="PTHR14969:SF13">
    <property type="entry name" value="AT30094P"/>
    <property type="match status" value="1"/>
</dbReference>
<keyword evidence="1" id="KW-1133">Transmembrane helix</keyword>
<evidence type="ECO:0000256" key="1">
    <source>
        <dbReference type="SAM" id="Phobius"/>
    </source>
</evidence>
<dbReference type="SUPFAM" id="SSF48317">
    <property type="entry name" value="Acid phosphatase/Vanadium-dependent haloperoxidase"/>
    <property type="match status" value="1"/>
</dbReference>
<dbReference type="Pfam" id="PF01569">
    <property type="entry name" value="PAP2"/>
    <property type="match status" value="1"/>
</dbReference>
<dbReference type="InterPro" id="IPR036938">
    <property type="entry name" value="PAP2/HPO_sf"/>
</dbReference>
<organism evidence="3 4">
    <name type="scientific">Chryseobacterium formosus</name>
    <dbReference type="NCBI Taxonomy" id="1537363"/>
    <lineage>
        <taxon>Bacteria</taxon>
        <taxon>Pseudomonadati</taxon>
        <taxon>Bacteroidota</taxon>
        <taxon>Flavobacteriia</taxon>
        <taxon>Flavobacteriales</taxon>
        <taxon>Weeksellaceae</taxon>
        <taxon>Chryseobacterium group</taxon>
        <taxon>Chryseobacterium</taxon>
    </lineage>
</organism>
<reference evidence="3" key="1">
    <citation type="submission" date="2022-10" db="EMBL/GenBank/DDBJ databases">
        <title>Chryseobacterium sp. nov., a novel bacterial species.</title>
        <authorList>
            <person name="Cao Y."/>
        </authorList>
    </citation>
    <scope>NUCLEOTIDE SEQUENCE</scope>
    <source>
        <strain evidence="3">CCTCC AB2015118</strain>
    </source>
</reference>
<keyword evidence="4" id="KW-1185">Reference proteome</keyword>
<feature type="transmembrane region" description="Helical" evidence="1">
    <location>
        <begin position="73"/>
        <end position="95"/>
    </location>
</feature>
<keyword evidence="1" id="KW-0472">Membrane</keyword>
<feature type="transmembrane region" description="Helical" evidence="1">
    <location>
        <begin position="107"/>
        <end position="127"/>
    </location>
</feature>
<dbReference type="EMBL" id="JAOVZW010000008">
    <property type="protein sequence ID" value="MCX8523876.1"/>
    <property type="molecule type" value="Genomic_DNA"/>
</dbReference>
<comment type="caution">
    <text evidence="3">The sequence shown here is derived from an EMBL/GenBank/DDBJ whole genome shotgun (WGS) entry which is preliminary data.</text>
</comment>
<keyword evidence="1" id="KW-0812">Transmembrane</keyword>
<feature type="domain" description="Phosphatidic acid phosphatase type 2/haloperoxidase" evidence="2">
    <location>
        <begin position="35"/>
        <end position="148"/>
    </location>
</feature>
<evidence type="ECO:0000259" key="2">
    <source>
        <dbReference type="SMART" id="SM00014"/>
    </source>
</evidence>
<dbReference type="CDD" id="cd03392">
    <property type="entry name" value="PAP2_like_2"/>
    <property type="match status" value="1"/>
</dbReference>
<dbReference type="PANTHER" id="PTHR14969">
    <property type="entry name" value="SPHINGOSINE-1-PHOSPHATE PHOSPHOHYDROLASE"/>
    <property type="match status" value="1"/>
</dbReference>
<evidence type="ECO:0000313" key="3">
    <source>
        <dbReference type="EMBL" id="MCX8523876.1"/>
    </source>
</evidence>